<keyword evidence="2" id="KW-1185">Reference proteome</keyword>
<proteinExistence type="predicted"/>
<gene>
    <name evidence="1" type="ORF">HYPSUDRAFT_288553</name>
</gene>
<evidence type="ECO:0000313" key="1">
    <source>
        <dbReference type="EMBL" id="KJA16524.1"/>
    </source>
</evidence>
<dbReference type="Proteomes" id="UP000054270">
    <property type="component" value="Unassembled WGS sequence"/>
</dbReference>
<accession>A0A0D2NBI9</accession>
<evidence type="ECO:0000313" key="2">
    <source>
        <dbReference type="Proteomes" id="UP000054270"/>
    </source>
</evidence>
<organism evidence="1 2">
    <name type="scientific">Hypholoma sublateritium (strain FD-334 SS-4)</name>
    <dbReference type="NCBI Taxonomy" id="945553"/>
    <lineage>
        <taxon>Eukaryota</taxon>
        <taxon>Fungi</taxon>
        <taxon>Dikarya</taxon>
        <taxon>Basidiomycota</taxon>
        <taxon>Agaricomycotina</taxon>
        <taxon>Agaricomycetes</taxon>
        <taxon>Agaricomycetidae</taxon>
        <taxon>Agaricales</taxon>
        <taxon>Agaricineae</taxon>
        <taxon>Strophariaceae</taxon>
        <taxon>Hypholoma</taxon>
    </lineage>
</organism>
<protein>
    <submittedName>
        <fullName evidence="1">Uncharacterized protein</fullName>
    </submittedName>
</protein>
<dbReference type="EMBL" id="KN817619">
    <property type="protein sequence ID" value="KJA16524.1"/>
    <property type="molecule type" value="Genomic_DNA"/>
</dbReference>
<dbReference type="AlphaFoldDB" id="A0A0D2NBI9"/>
<sequence>MHTPVFPHAIHPPLVSCCRIRAPTLSYATGRFLVHIASALPGRYRSRRAARNVHYARTACVSYTGCVRCRASLYARSRAHENAATSVSAIPLSHIFSGHYTPPSPSPLPRPIFQTGYAQAHASRA</sequence>
<name>A0A0D2NBI9_HYPSF</name>
<reference evidence="2" key="1">
    <citation type="submission" date="2014-04" db="EMBL/GenBank/DDBJ databases">
        <title>Evolutionary Origins and Diversification of the Mycorrhizal Mutualists.</title>
        <authorList>
            <consortium name="DOE Joint Genome Institute"/>
            <consortium name="Mycorrhizal Genomics Consortium"/>
            <person name="Kohler A."/>
            <person name="Kuo A."/>
            <person name="Nagy L.G."/>
            <person name="Floudas D."/>
            <person name="Copeland A."/>
            <person name="Barry K.W."/>
            <person name="Cichocki N."/>
            <person name="Veneault-Fourrey C."/>
            <person name="LaButti K."/>
            <person name="Lindquist E.A."/>
            <person name="Lipzen A."/>
            <person name="Lundell T."/>
            <person name="Morin E."/>
            <person name="Murat C."/>
            <person name="Riley R."/>
            <person name="Ohm R."/>
            <person name="Sun H."/>
            <person name="Tunlid A."/>
            <person name="Henrissat B."/>
            <person name="Grigoriev I.V."/>
            <person name="Hibbett D.S."/>
            <person name="Martin F."/>
        </authorList>
    </citation>
    <scope>NUCLEOTIDE SEQUENCE [LARGE SCALE GENOMIC DNA]</scope>
    <source>
        <strain evidence="2">FD-334 SS-4</strain>
    </source>
</reference>